<dbReference type="PANTHER" id="PTHR12967">
    <property type="entry name" value="PROTEIN SHQ1 HOMOLOG"/>
    <property type="match status" value="1"/>
</dbReference>
<dbReference type="GO" id="GO:0005829">
    <property type="term" value="C:cytosol"/>
    <property type="evidence" value="ECO:0007669"/>
    <property type="project" value="UniProtKB-SubCell"/>
</dbReference>
<dbReference type="Gene3D" id="2.60.40.790">
    <property type="match status" value="1"/>
</dbReference>
<feature type="compositionally biased region" description="Polar residues" evidence="8">
    <location>
        <begin position="505"/>
        <end position="523"/>
    </location>
</feature>
<dbReference type="InterPro" id="IPR007009">
    <property type="entry name" value="Shq1_C"/>
</dbReference>
<evidence type="ECO:0000259" key="9">
    <source>
        <dbReference type="PROSITE" id="PS51203"/>
    </source>
</evidence>
<comment type="caution">
    <text evidence="10">The sequence shown here is derived from an EMBL/GenBank/DDBJ whole genome shotgun (WGS) entry which is preliminary data.</text>
</comment>
<name>A0A9Q1CL21_HOLLE</name>
<protein>
    <recommendedName>
        <fullName evidence="4">Protein SHQ1 homolog</fullName>
    </recommendedName>
</protein>
<dbReference type="InterPro" id="IPR007052">
    <property type="entry name" value="CS_dom"/>
</dbReference>
<dbReference type="Pfam" id="PF21413">
    <property type="entry name" value="SHQ1-like_CS"/>
    <property type="match status" value="1"/>
</dbReference>
<reference evidence="10" key="1">
    <citation type="submission" date="2021-10" db="EMBL/GenBank/DDBJ databases">
        <title>Tropical sea cucumber genome reveals ecological adaptation and Cuvierian tubules defense mechanism.</title>
        <authorList>
            <person name="Chen T."/>
        </authorList>
    </citation>
    <scope>NUCLEOTIDE SEQUENCE</scope>
    <source>
        <strain evidence="10">Nanhai2018</strain>
        <tissue evidence="10">Muscle</tissue>
    </source>
</reference>
<comment type="similarity">
    <text evidence="3">Belongs to the SHQ1 family.</text>
</comment>
<feature type="compositionally biased region" description="Acidic residues" evidence="8">
    <location>
        <begin position="471"/>
        <end position="502"/>
    </location>
</feature>
<dbReference type="FunFam" id="2.60.40.790:FF:000022">
    <property type="entry name" value="Protein SHQ1 homolog"/>
    <property type="match status" value="1"/>
</dbReference>
<keyword evidence="6" id="KW-0539">Nucleus</keyword>
<dbReference type="InterPro" id="IPR039742">
    <property type="entry name" value="Shq1"/>
</dbReference>
<dbReference type="InterPro" id="IPR048696">
    <property type="entry name" value="SHQ1-like_CS"/>
</dbReference>
<feature type="compositionally biased region" description="Acidic residues" evidence="8">
    <location>
        <begin position="720"/>
        <end position="742"/>
    </location>
</feature>
<comment type="subcellular location">
    <subcellularLocation>
        <location evidence="1">Cytoplasm</location>
        <location evidence="1">Cytosol</location>
    </subcellularLocation>
    <subcellularLocation>
        <location evidence="2">Nucleus</location>
        <location evidence="2">Nucleoplasm</location>
    </subcellularLocation>
</comment>
<keyword evidence="11" id="KW-1185">Reference proteome</keyword>
<gene>
    <name evidence="10" type="ORF">HOLleu_06149</name>
</gene>
<evidence type="ECO:0000256" key="4">
    <source>
        <dbReference type="ARBA" id="ARBA00013750"/>
    </source>
</evidence>
<feature type="region of interest" description="Disordered" evidence="8">
    <location>
        <begin position="637"/>
        <end position="673"/>
    </location>
</feature>
<evidence type="ECO:0000256" key="8">
    <source>
        <dbReference type="SAM" id="MobiDB-lite"/>
    </source>
</evidence>
<feature type="region of interest" description="Disordered" evidence="8">
    <location>
        <begin position="452"/>
        <end position="523"/>
    </location>
</feature>
<dbReference type="GO" id="GO:0051082">
    <property type="term" value="F:unfolded protein binding"/>
    <property type="evidence" value="ECO:0007669"/>
    <property type="project" value="TreeGrafter"/>
</dbReference>
<dbReference type="EMBL" id="JAIZAY010000002">
    <property type="protein sequence ID" value="KAJ8047208.1"/>
    <property type="molecule type" value="Genomic_DNA"/>
</dbReference>
<feature type="compositionally biased region" description="Basic and acidic residues" evidence="8">
    <location>
        <begin position="643"/>
        <end position="657"/>
    </location>
</feature>
<evidence type="ECO:0000313" key="11">
    <source>
        <dbReference type="Proteomes" id="UP001152320"/>
    </source>
</evidence>
<evidence type="ECO:0000256" key="7">
    <source>
        <dbReference type="SAM" id="Coils"/>
    </source>
</evidence>
<dbReference type="GO" id="GO:0005654">
    <property type="term" value="C:nucleoplasm"/>
    <property type="evidence" value="ECO:0007669"/>
    <property type="project" value="UniProtKB-SubCell"/>
</dbReference>
<dbReference type="PROSITE" id="PS51203">
    <property type="entry name" value="CS"/>
    <property type="match status" value="1"/>
</dbReference>
<evidence type="ECO:0000256" key="6">
    <source>
        <dbReference type="ARBA" id="ARBA00023242"/>
    </source>
</evidence>
<dbReference type="PANTHER" id="PTHR12967:SF0">
    <property type="entry name" value="PROTEIN SHQ1 HOMOLOG"/>
    <property type="match status" value="1"/>
</dbReference>
<dbReference type="AlphaFoldDB" id="A0A9Q1CL21"/>
<evidence type="ECO:0000313" key="10">
    <source>
        <dbReference type="EMBL" id="KAJ8047208.1"/>
    </source>
</evidence>
<keyword evidence="5" id="KW-0963">Cytoplasm</keyword>
<feature type="coiled-coil region" evidence="7">
    <location>
        <begin position="401"/>
        <end position="428"/>
    </location>
</feature>
<organism evidence="10 11">
    <name type="scientific">Holothuria leucospilota</name>
    <name type="common">Black long sea cucumber</name>
    <name type="synonym">Mertensiothuria leucospilota</name>
    <dbReference type="NCBI Taxonomy" id="206669"/>
    <lineage>
        <taxon>Eukaryota</taxon>
        <taxon>Metazoa</taxon>
        <taxon>Echinodermata</taxon>
        <taxon>Eleutherozoa</taxon>
        <taxon>Echinozoa</taxon>
        <taxon>Holothuroidea</taxon>
        <taxon>Aspidochirotacea</taxon>
        <taxon>Aspidochirotida</taxon>
        <taxon>Holothuriidae</taxon>
        <taxon>Holothuria</taxon>
    </lineage>
</organism>
<evidence type="ECO:0000256" key="3">
    <source>
        <dbReference type="ARBA" id="ARBA00005607"/>
    </source>
</evidence>
<feature type="domain" description="CS" evidence="9">
    <location>
        <begin position="1"/>
        <end position="89"/>
    </location>
</feature>
<feature type="compositionally biased region" description="Polar residues" evidence="8">
    <location>
        <begin position="660"/>
        <end position="670"/>
    </location>
</feature>
<feature type="region of interest" description="Disordered" evidence="8">
    <location>
        <begin position="710"/>
        <end position="751"/>
    </location>
</feature>
<dbReference type="GO" id="GO:0000493">
    <property type="term" value="P:box H/ACA snoRNP assembly"/>
    <property type="evidence" value="ECO:0007669"/>
    <property type="project" value="InterPro"/>
</dbReference>
<evidence type="ECO:0000256" key="5">
    <source>
        <dbReference type="ARBA" id="ARBA00022490"/>
    </source>
</evidence>
<proteinExistence type="inferred from homology"/>
<evidence type="ECO:0000256" key="1">
    <source>
        <dbReference type="ARBA" id="ARBA00004514"/>
    </source>
</evidence>
<keyword evidence="7" id="KW-0175">Coiled coil</keyword>
<dbReference type="InterPro" id="IPR008978">
    <property type="entry name" value="HSP20-like_chaperone"/>
</dbReference>
<dbReference type="OrthoDB" id="73639at2759"/>
<sequence>MLTPAFELSQDSTFLTIIIKARFARISETEVFVDGKNFKFYSKPYFLRLNLPGALIEDGRETAEYDAEKGNFTIKLPKESPGEEFDGLDMLTKLMAPSGQVTASEPTIENITSSPLDEAQGEEEDEEEINWEVEQTPCLQDEDNIIGPVKYGFAGRRSGVFSRLQEELSCIVDIPDPDQTQPDLRRKARWVAEWDKFNDEHYLADLYQDETIQQLIAFKPPWDKLTSGVAKASSSSDSIKFTDDEKEQMRKLPHKEYLLDKAMEKEAYMGLVDILYGYAYNARCSEGEESVESAWTICKLSSTLSWLDTFNSLEDVVVCCVRRSLCYPLHRHWGLAMTVLRDVKNILLLGRNQVLKAVLAVHSLLAQDDPHYILNELYITDYCVWIQGESQSKIKKLAEALDKVKISKKDVSLDLEELEEAARCVLEDEDEDSGEGDAIQMIGYPQLIQQSSHLQDHITKNQSASQSSKEEDSDASEDETDSDESDEDDRDASDENSDEDGESLTVHTFSSSSRVEGEQSKTTSIEAVALASDIENVEWPAEQRTYQEKTEKQAFPSVCNKQNSRDIPEMGNHDFKVNLSLCKDLEEGKSVDDCLDSLTHKSVSEENEILLTQRNSTDSYIPSQMSSIVNTSHLLPRQAPSKLVDETGDRKDNDLRSKNVPGTTGFSSEEQPVMIRVNGPSLEHDEKESTEVNHLSSRVASLMIETSRNQARQDLLVQELDSDDESGSEEGEDDGGSGEGEVEMQKTGAVR</sequence>
<dbReference type="Proteomes" id="UP001152320">
    <property type="component" value="Chromosome 2"/>
</dbReference>
<dbReference type="Pfam" id="PF04925">
    <property type="entry name" value="SHQ1"/>
    <property type="match status" value="1"/>
</dbReference>
<accession>A0A9Q1CL21</accession>
<evidence type="ECO:0000256" key="2">
    <source>
        <dbReference type="ARBA" id="ARBA00004642"/>
    </source>
</evidence>